<dbReference type="SUPFAM" id="SSF46626">
    <property type="entry name" value="Cytochrome c"/>
    <property type="match status" value="1"/>
</dbReference>
<dbReference type="PROSITE" id="PS51007">
    <property type="entry name" value="CYTC"/>
    <property type="match status" value="1"/>
</dbReference>
<evidence type="ECO:0000256" key="1">
    <source>
        <dbReference type="ARBA" id="ARBA00022617"/>
    </source>
</evidence>
<keyword evidence="3" id="KW-0408">Iron</keyword>
<dbReference type="GO" id="GO:0020037">
    <property type="term" value="F:heme binding"/>
    <property type="evidence" value="ECO:0007669"/>
    <property type="project" value="InterPro"/>
</dbReference>
<keyword evidence="2" id="KW-0479">Metal-binding</keyword>
<dbReference type="InterPro" id="IPR009056">
    <property type="entry name" value="Cyt_c-like_dom"/>
</dbReference>
<dbReference type="AlphaFoldDB" id="A0A3B1BGR1"/>
<organism evidence="5">
    <name type="scientific">hydrothermal vent metagenome</name>
    <dbReference type="NCBI Taxonomy" id="652676"/>
    <lineage>
        <taxon>unclassified sequences</taxon>
        <taxon>metagenomes</taxon>
        <taxon>ecological metagenomes</taxon>
    </lineage>
</organism>
<evidence type="ECO:0000256" key="3">
    <source>
        <dbReference type="ARBA" id="ARBA00023004"/>
    </source>
</evidence>
<gene>
    <name evidence="5" type="ORF">MNBD_GAMMA26-887</name>
</gene>
<evidence type="ECO:0000313" key="5">
    <source>
        <dbReference type="EMBL" id="VAX11313.1"/>
    </source>
</evidence>
<evidence type="ECO:0000256" key="2">
    <source>
        <dbReference type="ARBA" id="ARBA00022723"/>
    </source>
</evidence>
<accession>A0A3B1BGR1</accession>
<feature type="domain" description="Cytochrome c" evidence="4">
    <location>
        <begin position="22"/>
        <end position="115"/>
    </location>
</feature>
<dbReference type="EMBL" id="UOFX01000083">
    <property type="protein sequence ID" value="VAX11313.1"/>
    <property type="molecule type" value="Genomic_DNA"/>
</dbReference>
<dbReference type="InterPro" id="IPR036909">
    <property type="entry name" value="Cyt_c-like_dom_sf"/>
</dbReference>
<reference evidence="5" key="1">
    <citation type="submission" date="2018-06" db="EMBL/GenBank/DDBJ databases">
        <authorList>
            <person name="Zhirakovskaya E."/>
        </authorList>
    </citation>
    <scope>NUCLEOTIDE SEQUENCE</scope>
</reference>
<dbReference type="Gene3D" id="1.10.760.10">
    <property type="entry name" value="Cytochrome c-like domain"/>
    <property type="match status" value="1"/>
</dbReference>
<dbReference type="GO" id="GO:0046872">
    <property type="term" value="F:metal ion binding"/>
    <property type="evidence" value="ECO:0007669"/>
    <property type="project" value="UniProtKB-KW"/>
</dbReference>
<keyword evidence="1" id="KW-0349">Heme</keyword>
<dbReference type="GO" id="GO:0009055">
    <property type="term" value="F:electron transfer activity"/>
    <property type="evidence" value="ECO:0007669"/>
    <property type="project" value="InterPro"/>
</dbReference>
<sequence length="122" mass="13191">MPRITILTTLLLVFGFAAASSAQADDVKKTFDFYCAQCHGLDGKGKGPNVTKDFATTPRNFADPKEMNKLTDADVRTAIKDGGPAVSKSELMPPWGMSLTDEEMDGLVGYIRKLCQCKGKQG</sequence>
<proteinExistence type="predicted"/>
<protein>
    <recommendedName>
        <fullName evidence="4">Cytochrome c domain-containing protein</fullName>
    </recommendedName>
</protein>
<name>A0A3B1BGR1_9ZZZZ</name>
<evidence type="ECO:0000259" key="4">
    <source>
        <dbReference type="PROSITE" id="PS51007"/>
    </source>
</evidence>
<dbReference type="Pfam" id="PF13442">
    <property type="entry name" value="Cytochrome_CBB3"/>
    <property type="match status" value="1"/>
</dbReference>